<name>A0A919ULG2_9MICO</name>
<evidence type="ECO:0000313" key="2">
    <source>
        <dbReference type="Proteomes" id="UP000652354"/>
    </source>
</evidence>
<gene>
    <name evidence="1" type="ORF">Dac01nite_14400</name>
</gene>
<evidence type="ECO:0008006" key="3">
    <source>
        <dbReference type="Google" id="ProtNLM"/>
    </source>
</evidence>
<dbReference type="InterPro" id="IPR029058">
    <property type="entry name" value="AB_hydrolase_fold"/>
</dbReference>
<evidence type="ECO:0000313" key="1">
    <source>
        <dbReference type="EMBL" id="GIG54688.1"/>
    </source>
</evidence>
<proteinExistence type="predicted"/>
<dbReference type="Gene3D" id="3.40.50.1820">
    <property type="entry name" value="alpha/beta hydrolase"/>
    <property type="match status" value="1"/>
</dbReference>
<reference evidence="1" key="1">
    <citation type="submission" date="2021-01" db="EMBL/GenBank/DDBJ databases">
        <title>Whole genome shotgun sequence of Demequina activiva NBRC 110675.</title>
        <authorList>
            <person name="Komaki H."/>
            <person name="Tamura T."/>
        </authorList>
    </citation>
    <scope>NUCLEOTIDE SEQUENCE</scope>
    <source>
        <strain evidence="1">NBRC 110675</strain>
    </source>
</reference>
<protein>
    <recommendedName>
        <fullName evidence="3">Alpha/beta hydrolase</fullName>
    </recommendedName>
</protein>
<sequence length="191" mass="19858">MDGASPFGPATLAAPVVIVPGLGGSGEGHWQTLWERAHPRAIRIRPASWDAPDVQDWIAAVDRSVRAHAEPPLIVAHSLGTIATMAWALDHPGRARAALLVAPPDAARPGAPPVIRAFAAVQPAPLRMPVAVVASENDPYAGLDHSREVARRLGCEPIVPGALGHLNADSSLGEWSEGAALLEHLARASAA</sequence>
<dbReference type="AlphaFoldDB" id="A0A919ULG2"/>
<dbReference type="GO" id="GO:0016787">
    <property type="term" value="F:hydrolase activity"/>
    <property type="evidence" value="ECO:0007669"/>
    <property type="project" value="InterPro"/>
</dbReference>
<accession>A0A919ULG2</accession>
<dbReference type="Pfam" id="PF06821">
    <property type="entry name" value="Ser_hydrolase"/>
    <property type="match status" value="1"/>
</dbReference>
<dbReference type="SUPFAM" id="SSF53474">
    <property type="entry name" value="alpha/beta-Hydrolases"/>
    <property type="match status" value="1"/>
</dbReference>
<organism evidence="1 2">
    <name type="scientific">Demequina activiva</name>
    <dbReference type="NCBI Taxonomy" id="1582364"/>
    <lineage>
        <taxon>Bacteria</taxon>
        <taxon>Bacillati</taxon>
        <taxon>Actinomycetota</taxon>
        <taxon>Actinomycetes</taxon>
        <taxon>Micrococcales</taxon>
        <taxon>Demequinaceae</taxon>
        <taxon>Demequina</taxon>
    </lineage>
</organism>
<dbReference type="RefSeq" id="WP_203655085.1">
    <property type="nucleotide sequence ID" value="NZ_BONR01000002.1"/>
</dbReference>
<dbReference type="EMBL" id="BONR01000002">
    <property type="protein sequence ID" value="GIG54688.1"/>
    <property type="molecule type" value="Genomic_DNA"/>
</dbReference>
<dbReference type="InterPro" id="IPR010662">
    <property type="entry name" value="RBBP9/YdeN"/>
</dbReference>
<keyword evidence="2" id="KW-1185">Reference proteome</keyword>
<comment type="caution">
    <text evidence="1">The sequence shown here is derived from an EMBL/GenBank/DDBJ whole genome shotgun (WGS) entry which is preliminary data.</text>
</comment>
<dbReference type="Proteomes" id="UP000652354">
    <property type="component" value="Unassembled WGS sequence"/>
</dbReference>